<dbReference type="Gene3D" id="3.40.1050.10">
    <property type="entry name" value="Carbonic anhydrase"/>
    <property type="match status" value="1"/>
</dbReference>
<dbReference type="GO" id="GO:0008270">
    <property type="term" value="F:zinc ion binding"/>
    <property type="evidence" value="ECO:0007669"/>
    <property type="project" value="InterPro"/>
</dbReference>
<gene>
    <name evidence="1" type="ORF">D0Z07_9031</name>
</gene>
<evidence type="ECO:0000313" key="2">
    <source>
        <dbReference type="Proteomes" id="UP000785200"/>
    </source>
</evidence>
<evidence type="ECO:0000313" key="1">
    <source>
        <dbReference type="EMBL" id="KAG0645351.1"/>
    </source>
</evidence>
<reference evidence="1" key="1">
    <citation type="submission" date="2019-07" db="EMBL/GenBank/DDBJ databases">
        <title>Hyphodiscus hymeniophilus genome sequencing and assembly.</title>
        <authorList>
            <person name="Kramer G."/>
            <person name="Nodwell J."/>
        </authorList>
    </citation>
    <scope>NUCLEOTIDE SEQUENCE</scope>
    <source>
        <strain evidence="1">ATCC 34498</strain>
    </source>
</reference>
<dbReference type="Proteomes" id="UP000785200">
    <property type="component" value="Unassembled WGS sequence"/>
</dbReference>
<dbReference type="GO" id="GO:0004089">
    <property type="term" value="F:carbonate dehydratase activity"/>
    <property type="evidence" value="ECO:0007669"/>
    <property type="project" value="InterPro"/>
</dbReference>
<protein>
    <recommendedName>
        <fullName evidence="3">Carbonic anhydrase</fullName>
    </recommendedName>
</protein>
<proteinExistence type="predicted"/>
<dbReference type="InterPro" id="IPR036874">
    <property type="entry name" value="Carbonic_anhydrase_sf"/>
</dbReference>
<name>A0A9P6VD77_9HELO</name>
<accession>A0A9P6VD77</accession>
<dbReference type="SUPFAM" id="SSF53056">
    <property type="entry name" value="beta-carbonic anhydrase, cab"/>
    <property type="match status" value="1"/>
</dbReference>
<keyword evidence="2" id="KW-1185">Reference proteome</keyword>
<organism evidence="1 2">
    <name type="scientific">Hyphodiscus hymeniophilus</name>
    <dbReference type="NCBI Taxonomy" id="353542"/>
    <lineage>
        <taxon>Eukaryota</taxon>
        <taxon>Fungi</taxon>
        <taxon>Dikarya</taxon>
        <taxon>Ascomycota</taxon>
        <taxon>Pezizomycotina</taxon>
        <taxon>Leotiomycetes</taxon>
        <taxon>Helotiales</taxon>
        <taxon>Hyphodiscaceae</taxon>
        <taxon>Hyphodiscus</taxon>
    </lineage>
</organism>
<dbReference type="OrthoDB" id="10248475at2759"/>
<comment type="caution">
    <text evidence="1">The sequence shown here is derived from an EMBL/GenBank/DDBJ whole genome shotgun (WGS) entry which is preliminary data.</text>
</comment>
<dbReference type="EMBL" id="VNKQ01000019">
    <property type="protein sequence ID" value="KAG0645351.1"/>
    <property type="molecule type" value="Genomic_DNA"/>
</dbReference>
<sequence length="136" mass="14480">MAAPKALTVAELIEHNNQASLTHQPLPTFAELSAANIEVGHTAISPSTHLPSRNPSTNTQTNGAIIFRNVGGHVTPCINDLLALDVFLTLTDILIIHHTDCGTTHFRDPAIRAGLTARLPERAGEIESMDFGAVGE</sequence>
<dbReference type="AlphaFoldDB" id="A0A9P6VD77"/>
<evidence type="ECO:0008006" key="3">
    <source>
        <dbReference type="Google" id="ProtNLM"/>
    </source>
</evidence>